<reference evidence="2 3" key="1">
    <citation type="submission" date="2019-08" db="EMBL/GenBank/DDBJ databases">
        <title>Draft genome sequences of two oriental melons (Cucumis melo L. var makuwa).</title>
        <authorList>
            <person name="Kwon S.-Y."/>
        </authorList>
    </citation>
    <scope>NUCLEOTIDE SEQUENCE [LARGE SCALE GENOMIC DNA]</scope>
    <source>
        <strain evidence="3">cv. Chang Bougi</strain>
        <tissue evidence="2">Leaf</tissue>
    </source>
</reference>
<name>A0A5D3CME1_CUCMM</name>
<dbReference type="Proteomes" id="UP000321947">
    <property type="component" value="Unassembled WGS sequence"/>
</dbReference>
<dbReference type="EMBL" id="SSTD01010811">
    <property type="protein sequence ID" value="TYK11379.1"/>
    <property type="molecule type" value="Genomic_DNA"/>
</dbReference>
<dbReference type="AlphaFoldDB" id="A0A5D3CME1"/>
<evidence type="ECO:0000256" key="1">
    <source>
        <dbReference type="SAM" id="MobiDB-lite"/>
    </source>
</evidence>
<accession>A0A5D3CME1</accession>
<evidence type="ECO:0000313" key="2">
    <source>
        <dbReference type="EMBL" id="TYK11379.1"/>
    </source>
</evidence>
<gene>
    <name evidence="2" type="ORF">E5676_scaffold139G00310</name>
</gene>
<feature type="region of interest" description="Disordered" evidence="1">
    <location>
        <begin position="66"/>
        <end position="91"/>
    </location>
</feature>
<dbReference type="GO" id="GO:0032259">
    <property type="term" value="P:methylation"/>
    <property type="evidence" value="ECO:0007669"/>
    <property type="project" value="UniProtKB-KW"/>
</dbReference>
<evidence type="ECO:0000313" key="3">
    <source>
        <dbReference type="Proteomes" id="UP000321947"/>
    </source>
</evidence>
<comment type="caution">
    <text evidence="2">The sequence shown here is derived from an EMBL/GenBank/DDBJ whole genome shotgun (WGS) entry which is preliminary data.</text>
</comment>
<proteinExistence type="predicted"/>
<organism evidence="2 3">
    <name type="scientific">Cucumis melo var. makuwa</name>
    <name type="common">Oriental melon</name>
    <dbReference type="NCBI Taxonomy" id="1194695"/>
    <lineage>
        <taxon>Eukaryota</taxon>
        <taxon>Viridiplantae</taxon>
        <taxon>Streptophyta</taxon>
        <taxon>Embryophyta</taxon>
        <taxon>Tracheophyta</taxon>
        <taxon>Spermatophyta</taxon>
        <taxon>Magnoliopsida</taxon>
        <taxon>eudicotyledons</taxon>
        <taxon>Gunneridae</taxon>
        <taxon>Pentapetalae</taxon>
        <taxon>rosids</taxon>
        <taxon>fabids</taxon>
        <taxon>Cucurbitales</taxon>
        <taxon>Cucurbitaceae</taxon>
        <taxon>Benincaseae</taxon>
        <taxon>Cucumis</taxon>
    </lineage>
</organism>
<keyword evidence="2" id="KW-0489">Methyltransferase</keyword>
<protein>
    <submittedName>
        <fullName evidence="2">Histone-lysine N-methyltransferase ASHR1 isoform X3</fullName>
    </submittedName>
</protein>
<dbReference type="GO" id="GO:0008168">
    <property type="term" value="F:methyltransferase activity"/>
    <property type="evidence" value="ECO:0007669"/>
    <property type="project" value="UniProtKB-KW"/>
</dbReference>
<sequence>MVQTRIEERLELIDQEIAGMKKELSKMPMIKLSWSEIAKNIELMRLQSEKQQQMLLMMVETSAKEQSAMSERITKSAARDPANTKGKENEA</sequence>
<keyword evidence="2" id="KW-0808">Transferase</keyword>